<feature type="domain" description="VWFA" evidence="6">
    <location>
        <begin position="83"/>
        <end position="275"/>
    </location>
</feature>
<sequence>MTLQNWYFLLFIPLLIYLFFKRGKKSTLKFSSVKLLKSYGYKNTIKHKIGRYFILTSLILLVVAMARPQLPASNAPVTKQGIDIAIALDVSGSMQSVDFTPNRLEVARQTIQDFVDKRPNDRISLIVFAGTAYTRVPLTLDHNVVRESLQNVSFESVNEDGTAIGMAISVGLNRLKKSNSQSKVIILVTDGANNAGSINPETASELAKNYGIKIYTIGVGSDKTLIPREFFGITTYQQANDNLDEELLTRIAEKTHGKYYRAKDPEALSKVFADIDKFEKTEFEKDDFKQYIELAYILIAIALILLAIGIFLDRYYYIHIP</sequence>
<feature type="transmembrane region" description="Helical" evidence="5">
    <location>
        <begin position="52"/>
        <end position="70"/>
    </location>
</feature>
<evidence type="ECO:0000256" key="3">
    <source>
        <dbReference type="ARBA" id="ARBA00022989"/>
    </source>
</evidence>
<dbReference type="OrthoDB" id="6206554at2"/>
<protein>
    <submittedName>
        <fullName evidence="7">N-terminal double-transmembrane domain-containing protein</fullName>
    </submittedName>
</protein>
<dbReference type="InterPro" id="IPR050768">
    <property type="entry name" value="UPF0353/GerABKA_families"/>
</dbReference>
<dbReference type="KEGG" id="ccl:Clocl_0049"/>
<feature type="transmembrane region" description="Helical" evidence="5">
    <location>
        <begin position="6"/>
        <end position="23"/>
    </location>
</feature>
<dbReference type="EMBL" id="CP003065">
    <property type="protein sequence ID" value="AEV66807.1"/>
    <property type="molecule type" value="Genomic_DNA"/>
</dbReference>
<dbReference type="Gene3D" id="3.40.50.410">
    <property type="entry name" value="von Willebrand factor, type A domain"/>
    <property type="match status" value="1"/>
</dbReference>
<dbReference type="HOGENOM" id="CLU_024570_0_0_9"/>
<dbReference type="PROSITE" id="PS50234">
    <property type="entry name" value="VWFA"/>
    <property type="match status" value="1"/>
</dbReference>
<dbReference type="SUPFAM" id="SSF53300">
    <property type="entry name" value="vWA-like"/>
    <property type="match status" value="1"/>
</dbReference>
<dbReference type="InterPro" id="IPR024163">
    <property type="entry name" value="Aerotolerance_reg_N"/>
</dbReference>
<dbReference type="eggNOG" id="COG2304">
    <property type="taxonomic scope" value="Bacteria"/>
</dbReference>
<evidence type="ECO:0000256" key="2">
    <source>
        <dbReference type="ARBA" id="ARBA00022692"/>
    </source>
</evidence>
<dbReference type="PANTHER" id="PTHR22550:SF5">
    <property type="entry name" value="LEUCINE ZIPPER PROTEIN 4"/>
    <property type="match status" value="1"/>
</dbReference>
<dbReference type="SMART" id="SM00327">
    <property type="entry name" value="VWA"/>
    <property type="match status" value="1"/>
</dbReference>
<dbReference type="InterPro" id="IPR033881">
    <property type="entry name" value="vWA_BatA_type"/>
</dbReference>
<keyword evidence="4 5" id="KW-0472">Membrane</keyword>
<keyword evidence="3 5" id="KW-1133">Transmembrane helix</keyword>
<evidence type="ECO:0000259" key="6">
    <source>
        <dbReference type="PROSITE" id="PS50234"/>
    </source>
</evidence>
<dbReference type="Proteomes" id="UP000005435">
    <property type="component" value="Chromosome"/>
</dbReference>
<evidence type="ECO:0000256" key="5">
    <source>
        <dbReference type="SAM" id="Phobius"/>
    </source>
</evidence>
<dbReference type="STRING" id="720554.Clocl_0049"/>
<dbReference type="Pfam" id="PF07584">
    <property type="entry name" value="BatA"/>
    <property type="match status" value="1"/>
</dbReference>
<reference evidence="7 8" key="2">
    <citation type="journal article" date="2012" name="Stand. Genomic Sci.">
        <title>Complete Genome Sequence of Clostridium clariflavum DSM 19732.</title>
        <authorList>
            <person name="Izquierdo J.A."/>
            <person name="Goodwin L."/>
            <person name="Davenport K.W."/>
            <person name="Teshima H."/>
            <person name="Bruce D."/>
            <person name="Detter C."/>
            <person name="Tapia R."/>
            <person name="Han S."/>
            <person name="Land M."/>
            <person name="Hauser L."/>
            <person name="Jeffries C.D."/>
            <person name="Han J."/>
            <person name="Pitluck S."/>
            <person name="Nolan M."/>
            <person name="Chen A."/>
            <person name="Huntemann M."/>
            <person name="Mavromatis K."/>
            <person name="Mikhailova N."/>
            <person name="Liolios K."/>
            <person name="Woyke T."/>
            <person name="Lynd L.R."/>
        </authorList>
    </citation>
    <scope>NUCLEOTIDE SEQUENCE [LARGE SCALE GENOMIC DNA]</scope>
    <source>
        <strain evidence="8">DSM 19732 / NBRC 101661 / EBR45</strain>
    </source>
</reference>
<keyword evidence="8" id="KW-1185">Reference proteome</keyword>
<dbReference type="Pfam" id="PF00092">
    <property type="entry name" value="VWA"/>
    <property type="match status" value="1"/>
</dbReference>
<dbReference type="PANTHER" id="PTHR22550">
    <property type="entry name" value="SPORE GERMINATION PROTEIN"/>
    <property type="match status" value="1"/>
</dbReference>
<evidence type="ECO:0000313" key="7">
    <source>
        <dbReference type="EMBL" id="AEV66807.1"/>
    </source>
</evidence>
<keyword evidence="2 5" id="KW-0812">Transmembrane</keyword>
<accession>G8LZE4</accession>
<evidence type="ECO:0000256" key="1">
    <source>
        <dbReference type="ARBA" id="ARBA00022475"/>
    </source>
</evidence>
<reference evidence="8" key="1">
    <citation type="submission" date="2011-12" db="EMBL/GenBank/DDBJ databases">
        <title>Complete sequence of Clostridium clariflavum DSM 19732.</title>
        <authorList>
            <consortium name="US DOE Joint Genome Institute"/>
            <person name="Lucas S."/>
            <person name="Han J."/>
            <person name="Lapidus A."/>
            <person name="Cheng J.-F."/>
            <person name="Goodwin L."/>
            <person name="Pitluck S."/>
            <person name="Peters L."/>
            <person name="Teshima H."/>
            <person name="Detter J.C."/>
            <person name="Han C."/>
            <person name="Tapia R."/>
            <person name="Land M."/>
            <person name="Hauser L."/>
            <person name="Kyrpides N."/>
            <person name="Ivanova N."/>
            <person name="Pagani I."/>
            <person name="Kitzmiller T."/>
            <person name="Lynd L."/>
            <person name="Izquierdo J."/>
            <person name="Woyke T."/>
        </authorList>
    </citation>
    <scope>NUCLEOTIDE SEQUENCE [LARGE SCALE GENOMIC DNA]</scope>
    <source>
        <strain evidence="8">DSM 19732 / NBRC 101661 / EBR45</strain>
    </source>
</reference>
<dbReference type="InterPro" id="IPR011933">
    <property type="entry name" value="Double_TM_dom"/>
</dbReference>
<dbReference type="AlphaFoldDB" id="G8LZE4"/>
<name>G8LZE4_ACECE</name>
<feature type="transmembrane region" description="Helical" evidence="5">
    <location>
        <begin position="294"/>
        <end position="312"/>
    </location>
</feature>
<dbReference type="InterPro" id="IPR036465">
    <property type="entry name" value="vWFA_dom_sf"/>
</dbReference>
<dbReference type="CDD" id="cd01467">
    <property type="entry name" value="vWA_BatA_type"/>
    <property type="match status" value="1"/>
</dbReference>
<dbReference type="RefSeq" id="WP_014253445.1">
    <property type="nucleotide sequence ID" value="NC_016627.1"/>
</dbReference>
<keyword evidence="1" id="KW-1003">Cell membrane</keyword>
<dbReference type="NCBIfam" id="TIGR02226">
    <property type="entry name" value="two_anch"/>
    <property type="match status" value="1"/>
</dbReference>
<organism evidence="7 8">
    <name type="scientific">Acetivibrio clariflavus (strain DSM 19732 / NBRC 101661 / EBR45)</name>
    <name type="common">Clostridium clariflavum</name>
    <dbReference type="NCBI Taxonomy" id="720554"/>
    <lineage>
        <taxon>Bacteria</taxon>
        <taxon>Bacillati</taxon>
        <taxon>Bacillota</taxon>
        <taxon>Clostridia</taxon>
        <taxon>Eubacteriales</taxon>
        <taxon>Oscillospiraceae</taxon>
        <taxon>Acetivibrio</taxon>
    </lineage>
</organism>
<dbReference type="InterPro" id="IPR002035">
    <property type="entry name" value="VWF_A"/>
</dbReference>
<proteinExistence type="predicted"/>
<gene>
    <name evidence="7" type="ordered locus">Clocl_0049</name>
</gene>
<evidence type="ECO:0000313" key="8">
    <source>
        <dbReference type="Proteomes" id="UP000005435"/>
    </source>
</evidence>
<evidence type="ECO:0000256" key="4">
    <source>
        <dbReference type="ARBA" id="ARBA00023136"/>
    </source>
</evidence>